<dbReference type="AlphaFoldDB" id="I7GJV6"/>
<keyword evidence="1" id="KW-1133">Transmembrane helix</keyword>
<organism evidence="2">
    <name type="scientific">Macaca fascicularis</name>
    <name type="common">Crab-eating macaque</name>
    <name type="synonym">Cynomolgus monkey</name>
    <dbReference type="NCBI Taxonomy" id="9541"/>
    <lineage>
        <taxon>Eukaryota</taxon>
        <taxon>Metazoa</taxon>
        <taxon>Chordata</taxon>
        <taxon>Craniata</taxon>
        <taxon>Vertebrata</taxon>
        <taxon>Euteleostomi</taxon>
        <taxon>Mammalia</taxon>
        <taxon>Eutheria</taxon>
        <taxon>Euarchontoglires</taxon>
        <taxon>Primates</taxon>
        <taxon>Haplorrhini</taxon>
        <taxon>Catarrhini</taxon>
        <taxon>Cercopithecidae</taxon>
        <taxon>Cercopithecinae</taxon>
        <taxon>Macaca</taxon>
    </lineage>
</organism>
<evidence type="ECO:0000313" key="2">
    <source>
        <dbReference type="EMBL" id="BAE87693.1"/>
    </source>
</evidence>
<protein>
    <submittedName>
        <fullName evidence="2">Macaca fascicularis brain cDNA clone: QmoA-11826, similar to human G protein-coupled receptor 34 (GPR34), mRNA, RefSeq: NM_005300.2</fullName>
    </submittedName>
</protein>
<sequence>MPLQPGTPLLYLSFLLYVLFPIMPFDSSTFLHS</sequence>
<keyword evidence="1" id="KW-0472">Membrane</keyword>
<reference evidence="2" key="1">
    <citation type="journal article" date="2007" name="PLoS Biol.">
        <title>Rate of evolution in brain-expressed genes in humans and other primates.</title>
        <authorList>
            <person name="Wang H.-Y."/>
            <person name="Chien H.-C."/>
            <person name="Osada N."/>
            <person name="Hashimoto K."/>
            <person name="Sugano S."/>
            <person name="Gojobori T."/>
            <person name="Chou C.-K."/>
            <person name="Tsai S.-F."/>
            <person name="Wu C.-I."/>
            <person name="Shen C.-K.J."/>
        </authorList>
    </citation>
    <scope>NUCLEOTIDE SEQUENCE</scope>
</reference>
<proteinExistence type="evidence at transcript level"/>
<feature type="transmembrane region" description="Helical" evidence="1">
    <location>
        <begin position="6"/>
        <end position="25"/>
    </location>
</feature>
<accession>I7GJV6</accession>
<keyword evidence="2" id="KW-0675">Receptor</keyword>
<keyword evidence="1" id="KW-0812">Transmembrane</keyword>
<evidence type="ECO:0000256" key="1">
    <source>
        <dbReference type="SAM" id="Phobius"/>
    </source>
</evidence>
<dbReference type="EMBL" id="AB170630">
    <property type="protein sequence ID" value="BAE87693.1"/>
    <property type="molecule type" value="mRNA"/>
</dbReference>
<name>I7GJV6_MACFA</name>